<protein>
    <submittedName>
        <fullName evidence="9">Multi antimicrobial extrusion protein like protein</fullName>
    </submittedName>
</protein>
<evidence type="ECO:0000256" key="3">
    <source>
        <dbReference type="ARBA" id="ARBA00022448"/>
    </source>
</evidence>
<dbReference type="InterPro" id="IPR048279">
    <property type="entry name" value="MdtK-like"/>
</dbReference>
<evidence type="ECO:0000256" key="7">
    <source>
        <dbReference type="ARBA" id="ARBA00023136"/>
    </source>
</evidence>
<dbReference type="Proteomes" id="UP001057375">
    <property type="component" value="Unassembled WGS sequence"/>
</dbReference>
<feature type="transmembrane region" description="Helical" evidence="8">
    <location>
        <begin position="233"/>
        <end position="261"/>
    </location>
</feature>
<dbReference type="PANTHER" id="PTHR43823">
    <property type="entry name" value="SPORULATION PROTEIN YKVU"/>
    <property type="match status" value="1"/>
</dbReference>
<keyword evidence="4" id="KW-1003">Cell membrane</keyword>
<sequence length="516" mass="56197">MEKQVASKPLIPLVWHIATPGIISTIIGALYSSIDSLYIGRYSGNSLAAIGVAFPAEQLIIWNVGVILNFGCGTLISRALGKKNISEAEKYLGSVIFSWIVISILVPLLVIPFALPIVRAFGADTTIEDEAASYLKIIAVGTYAYTMTASGNNLPRSEGSALCAMVISIVSAILNIIIDPILIFGFDMGLKGAAYSTVIAQTIPGIYLMYWLISKSSVRLTLSNLLKPNIAKILEIILLGLGPCVIMASNALTGLIVNAVVCPLAKNGIDDPVEAEKAMNMYIAMFSVAIKMCGITIFTTVGYMQGFLTLQGYVNGAKEYHKAYIMKRFSQILCGSITLVSSLFVIGFSRSVMTAFVHRDDPDIDVDQFIETGSSILRIVCSFLTLYSLSLICATDFQSDGQLIPAALFAMGKYVILYTMLCVFAWGVDGVTIDFMWWMFPLSDIVSFIGVAITSEIRDCNVLSRMKKSHQTFKDIEVFGSSCCARLTDVEEEIVLSESCPMEIIQERSRNSTPRV</sequence>
<evidence type="ECO:0000256" key="5">
    <source>
        <dbReference type="ARBA" id="ARBA00022692"/>
    </source>
</evidence>
<keyword evidence="6 8" id="KW-1133">Transmembrane helix</keyword>
<evidence type="ECO:0000256" key="2">
    <source>
        <dbReference type="ARBA" id="ARBA00010199"/>
    </source>
</evidence>
<evidence type="ECO:0000256" key="6">
    <source>
        <dbReference type="ARBA" id="ARBA00022989"/>
    </source>
</evidence>
<evidence type="ECO:0000313" key="9">
    <source>
        <dbReference type="EMBL" id="GKT34963.1"/>
    </source>
</evidence>
<evidence type="ECO:0000256" key="1">
    <source>
        <dbReference type="ARBA" id="ARBA00004651"/>
    </source>
</evidence>
<dbReference type="InterPro" id="IPR002528">
    <property type="entry name" value="MATE_fam"/>
</dbReference>
<keyword evidence="10" id="KW-1185">Reference proteome</keyword>
<reference evidence="9" key="1">
    <citation type="submission" date="2022-03" db="EMBL/GenBank/DDBJ databases">
        <title>Draft genome sequence of Aduncisulcus paluster, a free-living microaerophilic Fornicata.</title>
        <authorList>
            <person name="Yuyama I."/>
            <person name="Kume K."/>
            <person name="Tamura T."/>
            <person name="Inagaki Y."/>
            <person name="Hashimoto T."/>
        </authorList>
    </citation>
    <scope>NUCLEOTIDE SEQUENCE</scope>
    <source>
        <strain evidence="9">NY0171</strain>
    </source>
</reference>
<comment type="similarity">
    <text evidence="2">Belongs to the multi antimicrobial extrusion (MATE) (TC 2.A.66.1) family.</text>
</comment>
<feature type="transmembrane region" description="Helical" evidence="8">
    <location>
        <begin position="438"/>
        <end position="457"/>
    </location>
</feature>
<dbReference type="PIRSF" id="PIRSF006603">
    <property type="entry name" value="DinF"/>
    <property type="match status" value="1"/>
</dbReference>
<accession>A0ABQ5KTN0</accession>
<keyword evidence="3" id="KW-0813">Transport</keyword>
<evidence type="ECO:0000256" key="8">
    <source>
        <dbReference type="SAM" id="Phobius"/>
    </source>
</evidence>
<evidence type="ECO:0000256" key="4">
    <source>
        <dbReference type="ARBA" id="ARBA00022475"/>
    </source>
</evidence>
<feature type="transmembrane region" description="Helical" evidence="8">
    <location>
        <begin position="161"/>
        <end position="186"/>
    </location>
</feature>
<name>A0ABQ5KTN0_9EUKA</name>
<feature type="transmembrane region" description="Helical" evidence="8">
    <location>
        <begin position="281"/>
        <end position="303"/>
    </location>
</feature>
<feature type="transmembrane region" description="Helical" evidence="8">
    <location>
        <begin position="46"/>
        <end position="70"/>
    </location>
</feature>
<dbReference type="InterPro" id="IPR051327">
    <property type="entry name" value="MATE_MepA_subfamily"/>
</dbReference>
<dbReference type="Pfam" id="PF01554">
    <property type="entry name" value="MatE"/>
    <property type="match status" value="1"/>
</dbReference>
<dbReference type="EMBL" id="BQXS01010892">
    <property type="protein sequence ID" value="GKT34963.1"/>
    <property type="molecule type" value="Genomic_DNA"/>
</dbReference>
<feature type="transmembrane region" description="Helical" evidence="8">
    <location>
        <begin position="332"/>
        <end position="356"/>
    </location>
</feature>
<feature type="transmembrane region" description="Helical" evidence="8">
    <location>
        <begin position="192"/>
        <end position="213"/>
    </location>
</feature>
<dbReference type="PANTHER" id="PTHR43823:SF3">
    <property type="entry name" value="MULTIDRUG EXPORT PROTEIN MEPA"/>
    <property type="match status" value="1"/>
</dbReference>
<feature type="transmembrane region" description="Helical" evidence="8">
    <location>
        <begin position="91"/>
        <end position="111"/>
    </location>
</feature>
<keyword evidence="5 8" id="KW-0812">Transmembrane</keyword>
<comment type="caution">
    <text evidence="9">The sequence shown here is derived from an EMBL/GenBank/DDBJ whole genome shotgun (WGS) entry which is preliminary data.</text>
</comment>
<gene>
    <name evidence="9" type="ORF">ADUPG1_008220</name>
</gene>
<feature type="transmembrane region" description="Helical" evidence="8">
    <location>
        <begin position="406"/>
        <end position="426"/>
    </location>
</feature>
<keyword evidence="7 8" id="KW-0472">Membrane</keyword>
<comment type="subcellular location">
    <subcellularLocation>
        <location evidence="1">Cell membrane</location>
        <topology evidence="1">Multi-pass membrane protein</topology>
    </subcellularLocation>
</comment>
<evidence type="ECO:0000313" key="10">
    <source>
        <dbReference type="Proteomes" id="UP001057375"/>
    </source>
</evidence>
<proteinExistence type="inferred from homology"/>
<feature type="transmembrane region" description="Helical" evidence="8">
    <location>
        <begin position="12"/>
        <end position="34"/>
    </location>
</feature>
<feature type="transmembrane region" description="Helical" evidence="8">
    <location>
        <begin position="376"/>
        <end position="394"/>
    </location>
</feature>
<organism evidence="9 10">
    <name type="scientific">Aduncisulcus paluster</name>
    <dbReference type="NCBI Taxonomy" id="2918883"/>
    <lineage>
        <taxon>Eukaryota</taxon>
        <taxon>Metamonada</taxon>
        <taxon>Carpediemonas-like organisms</taxon>
        <taxon>Aduncisulcus</taxon>
    </lineage>
</organism>
<feature type="transmembrane region" description="Helical" evidence="8">
    <location>
        <begin position="131"/>
        <end position="149"/>
    </location>
</feature>